<evidence type="ECO:0000313" key="2">
    <source>
        <dbReference type="EMBL" id="NMN97231.1"/>
    </source>
</evidence>
<organism evidence="2 3">
    <name type="scientific">Antrihabitans stalactiti</name>
    <dbReference type="NCBI Taxonomy" id="2584121"/>
    <lineage>
        <taxon>Bacteria</taxon>
        <taxon>Bacillati</taxon>
        <taxon>Actinomycetota</taxon>
        <taxon>Actinomycetes</taxon>
        <taxon>Mycobacteriales</taxon>
        <taxon>Nocardiaceae</taxon>
        <taxon>Antrihabitans</taxon>
    </lineage>
</organism>
<name>A0A848KGC9_9NOCA</name>
<dbReference type="Proteomes" id="UP000535543">
    <property type="component" value="Unassembled WGS sequence"/>
</dbReference>
<gene>
    <name evidence="2" type="ORF">FGL95_19525</name>
</gene>
<keyword evidence="1" id="KW-0732">Signal</keyword>
<feature type="chain" id="PRO_5033017014" evidence="1">
    <location>
        <begin position="30"/>
        <end position="113"/>
    </location>
</feature>
<dbReference type="RefSeq" id="WP_169589961.1">
    <property type="nucleotide sequence ID" value="NZ_VCQU01000007.1"/>
</dbReference>
<evidence type="ECO:0000313" key="3">
    <source>
        <dbReference type="Proteomes" id="UP000535543"/>
    </source>
</evidence>
<evidence type="ECO:0000256" key="1">
    <source>
        <dbReference type="SAM" id="SignalP"/>
    </source>
</evidence>
<dbReference type="EMBL" id="VCQU01000007">
    <property type="protein sequence ID" value="NMN97231.1"/>
    <property type="molecule type" value="Genomic_DNA"/>
</dbReference>
<proteinExistence type="predicted"/>
<reference evidence="2 3" key="2">
    <citation type="submission" date="2020-06" db="EMBL/GenBank/DDBJ databases">
        <title>Antribacter stalactiti gen. nov., sp. nov., a new member of the family Nacardiaceae isolated from a cave.</title>
        <authorList>
            <person name="Kim I.S."/>
        </authorList>
    </citation>
    <scope>NUCLEOTIDE SEQUENCE [LARGE SCALE GENOMIC DNA]</scope>
    <source>
        <strain evidence="2 3">YC2-7</strain>
    </source>
</reference>
<reference evidence="2 3" key="1">
    <citation type="submission" date="2019-05" db="EMBL/GenBank/DDBJ databases">
        <authorList>
            <person name="Lee S.D."/>
        </authorList>
    </citation>
    <scope>NUCLEOTIDE SEQUENCE [LARGE SCALE GENOMIC DNA]</scope>
    <source>
        <strain evidence="2 3">YC2-7</strain>
    </source>
</reference>
<dbReference type="AlphaFoldDB" id="A0A848KGC9"/>
<accession>A0A848KGC9</accession>
<keyword evidence="3" id="KW-1185">Reference proteome</keyword>
<protein>
    <submittedName>
        <fullName evidence="2">Uncharacterized protein</fullName>
    </submittedName>
</protein>
<comment type="caution">
    <text evidence="2">The sequence shown here is derived from an EMBL/GenBank/DDBJ whole genome shotgun (WGS) entry which is preliminary data.</text>
</comment>
<sequence>MTKKSSASVFLGIAAAGALSLGLAPSASAQPVGPWGVEGPCAGIAASDCLWTPSADGLTWSLYNRSAHYDKAGNFVCQTGYLVNDAAGCEGMMVAVRALPQLPIGDWIWAVAN</sequence>
<feature type="signal peptide" evidence="1">
    <location>
        <begin position="1"/>
        <end position="29"/>
    </location>
</feature>